<dbReference type="GO" id="GO:0051302">
    <property type="term" value="P:regulation of cell division"/>
    <property type="evidence" value="ECO:0007669"/>
    <property type="project" value="TreeGrafter"/>
</dbReference>
<comment type="caution">
    <text evidence="9">The sequence shown here is derived from an EMBL/GenBank/DDBJ whole genome shotgun (WGS) entry which is preliminary data.</text>
</comment>
<dbReference type="AlphaFoldDB" id="A0A3E0W184"/>
<dbReference type="RefSeq" id="WP_116281829.1">
    <property type="nucleotide sequence ID" value="NZ_NBXA01000006.1"/>
</dbReference>
<accession>A0A3E0W184</accession>
<dbReference type="GO" id="GO:0070733">
    <property type="term" value="F:AMPylase activity"/>
    <property type="evidence" value="ECO:0007669"/>
    <property type="project" value="UniProtKB-EC"/>
</dbReference>
<organism evidence="9 10">
    <name type="scientific">Subtercola boreus</name>
    <dbReference type="NCBI Taxonomy" id="120213"/>
    <lineage>
        <taxon>Bacteria</taxon>
        <taxon>Bacillati</taxon>
        <taxon>Actinomycetota</taxon>
        <taxon>Actinomycetes</taxon>
        <taxon>Micrococcales</taxon>
        <taxon>Microbacteriaceae</taxon>
        <taxon>Subtercola</taxon>
    </lineage>
</organism>
<dbReference type="OrthoDB" id="9813719at2"/>
<dbReference type="Pfam" id="PF02661">
    <property type="entry name" value="Fic"/>
    <property type="match status" value="1"/>
</dbReference>
<dbReference type="EC" id="2.7.7.108" evidence="5"/>
<keyword evidence="3" id="KW-0547">Nucleotide-binding</keyword>
<dbReference type="Gene3D" id="1.10.3290.10">
    <property type="entry name" value="Fido-like domain"/>
    <property type="match status" value="1"/>
</dbReference>
<evidence type="ECO:0000256" key="1">
    <source>
        <dbReference type="ARBA" id="ARBA00022679"/>
    </source>
</evidence>
<comment type="catalytic activity">
    <reaction evidence="6">
        <text>L-threonyl-[protein] + ATP = 3-O-(5'-adenylyl)-L-threonyl-[protein] + diphosphate</text>
        <dbReference type="Rhea" id="RHEA:54292"/>
        <dbReference type="Rhea" id="RHEA-COMP:11060"/>
        <dbReference type="Rhea" id="RHEA-COMP:13847"/>
        <dbReference type="ChEBI" id="CHEBI:30013"/>
        <dbReference type="ChEBI" id="CHEBI:30616"/>
        <dbReference type="ChEBI" id="CHEBI:33019"/>
        <dbReference type="ChEBI" id="CHEBI:138113"/>
        <dbReference type="EC" id="2.7.7.108"/>
    </reaction>
</comment>
<dbReference type="PANTHER" id="PTHR39560">
    <property type="entry name" value="PROTEIN ADENYLYLTRANSFERASE FIC-RELATED"/>
    <property type="match status" value="1"/>
</dbReference>
<feature type="domain" description="Fido" evidence="8">
    <location>
        <begin position="122"/>
        <end position="284"/>
    </location>
</feature>
<dbReference type="PROSITE" id="PS51459">
    <property type="entry name" value="FIDO"/>
    <property type="match status" value="1"/>
</dbReference>
<dbReference type="InterPro" id="IPR036597">
    <property type="entry name" value="Fido-like_dom_sf"/>
</dbReference>
<evidence type="ECO:0000256" key="4">
    <source>
        <dbReference type="ARBA" id="ARBA00022840"/>
    </source>
</evidence>
<evidence type="ECO:0000256" key="5">
    <source>
        <dbReference type="ARBA" id="ARBA00034531"/>
    </source>
</evidence>
<evidence type="ECO:0000256" key="3">
    <source>
        <dbReference type="ARBA" id="ARBA00022741"/>
    </source>
</evidence>
<protein>
    <recommendedName>
        <fullName evidence="5">protein adenylyltransferase</fullName>
        <ecNumber evidence="5">2.7.7.108</ecNumber>
    </recommendedName>
</protein>
<dbReference type="Proteomes" id="UP000256709">
    <property type="component" value="Unassembled WGS sequence"/>
</dbReference>
<keyword evidence="1" id="KW-0808">Transferase</keyword>
<evidence type="ECO:0000259" key="8">
    <source>
        <dbReference type="PROSITE" id="PS51459"/>
    </source>
</evidence>
<dbReference type="InterPro" id="IPR003812">
    <property type="entry name" value="Fido"/>
</dbReference>
<name>A0A3E0W184_9MICO</name>
<evidence type="ECO:0000256" key="2">
    <source>
        <dbReference type="ARBA" id="ARBA00022695"/>
    </source>
</evidence>
<dbReference type="EMBL" id="NBXA01000006">
    <property type="protein sequence ID" value="RFA15740.1"/>
    <property type="molecule type" value="Genomic_DNA"/>
</dbReference>
<keyword evidence="4" id="KW-0067">ATP-binding</keyword>
<reference evidence="9 10" key="1">
    <citation type="submission" date="2017-04" db="EMBL/GenBank/DDBJ databases">
        <title>Comparative genome analysis of Subtercola boreus.</title>
        <authorList>
            <person name="Cho Y.-J."/>
            <person name="Cho A."/>
            <person name="Kim O.-S."/>
            <person name="Lee J.-I."/>
        </authorList>
    </citation>
    <scope>NUCLEOTIDE SEQUENCE [LARGE SCALE GENOMIC DNA]</scope>
    <source>
        <strain evidence="9 10">P27444</strain>
    </source>
</reference>
<comment type="catalytic activity">
    <reaction evidence="7">
        <text>L-tyrosyl-[protein] + ATP = O-(5'-adenylyl)-L-tyrosyl-[protein] + diphosphate</text>
        <dbReference type="Rhea" id="RHEA:54288"/>
        <dbReference type="Rhea" id="RHEA-COMP:10136"/>
        <dbReference type="Rhea" id="RHEA-COMP:13846"/>
        <dbReference type="ChEBI" id="CHEBI:30616"/>
        <dbReference type="ChEBI" id="CHEBI:33019"/>
        <dbReference type="ChEBI" id="CHEBI:46858"/>
        <dbReference type="ChEBI" id="CHEBI:83624"/>
        <dbReference type="EC" id="2.7.7.108"/>
    </reaction>
</comment>
<evidence type="ECO:0000313" key="10">
    <source>
        <dbReference type="Proteomes" id="UP000256709"/>
    </source>
</evidence>
<dbReference type="SUPFAM" id="SSF140931">
    <property type="entry name" value="Fic-like"/>
    <property type="match status" value="1"/>
</dbReference>
<gene>
    <name evidence="9" type="ORF">B7R21_03265</name>
</gene>
<sequence>MRSELKRRLDAADAALAFVNVGPGDARHRSLVEGVAAERLSTEQAVLYTVDQHGLRIDSRRAPAVRSFDDYLIPGTFVLRNRLVDELHPDGIDDAELLSLLERQISRLRIVELEIRPVRGHFDYEHLKQVHRRMFGDIFFWAGEERVGPETAMIRFAPDAANHAPGDPAAPMTKYSYFSGPEIAEAASVQCAQLSHLASRSDLGRNRFFDLVAEHGGELNVVHPFRDGNLRALWQYAAQLEEQAGYPIDTAGFLKETRAHSVAMHAAFHFQATNDNDVMFHLMDGGLPQAQTARTLPPG</sequence>
<dbReference type="GO" id="GO:0005524">
    <property type="term" value="F:ATP binding"/>
    <property type="evidence" value="ECO:0007669"/>
    <property type="project" value="UniProtKB-KW"/>
</dbReference>
<evidence type="ECO:0000256" key="6">
    <source>
        <dbReference type="ARBA" id="ARBA00047939"/>
    </source>
</evidence>
<evidence type="ECO:0000256" key="7">
    <source>
        <dbReference type="ARBA" id="ARBA00048696"/>
    </source>
</evidence>
<keyword evidence="2" id="KW-0548">Nucleotidyltransferase</keyword>
<dbReference type="PANTHER" id="PTHR39560:SF1">
    <property type="entry name" value="PROTEIN ADENYLYLTRANSFERASE FIC-RELATED"/>
    <property type="match status" value="1"/>
</dbReference>
<proteinExistence type="predicted"/>
<evidence type="ECO:0000313" key="9">
    <source>
        <dbReference type="EMBL" id="RFA15740.1"/>
    </source>
</evidence>